<keyword evidence="13" id="KW-1185">Reference proteome</keyword>
<organism evidence="12 13">
    <name type="scientific">Crypturellus undulatus</name>
    <dbReference type="NCBI Taxonomy" id="48396"/>
    <lineage>
        <taxon>Eukaryota</taxon>
        <taxon>Metazoa</taxon>
        <taxon>Chordata</taxon>
        <taxon>Craniata</taxon>
        <taxon>Vertebrata</taxon>
        <taxon>Euteleostomi</taxon>
        <taxon>Archelosauria</taxon>
        <taxon>Archosauria</taxon>
        <taxon>Dinosauria</taxon>
        <taxon>Saurischia</taxon>
        <taxon>Theropoda</taxon>
        <taxon>Coelurosauria</taxon>
        <taxon>Aves</taxon>
        <taxon>Palaeognathae</taxon>
        <taxon>Tinamiformes</taxon>
        <taxon>Tinamidae</taxon>
        <taxon>Crypturellus</taxon>
    </lineage>
</organism>
<dbReference type="SMART" id="SM00220">
    <property type="entry name" value="S_TKc"/>
    <property type="match status" value="1"/>
</dbReference>
<dbReference type="PROSITE" id="PS50011">
    <property type="entry name" value="PROTEIN_KINASE_DOM"/>
    <property type="match status" value="1"/>
</dbReference>
<evidence type="ECO:0000256" key="1">
    <source>
        <dbReference type="ARBA" id="ARBA00006935"/>
    </source>
</evidence>
<dbReference type="InterPro" id="IPR008271">
    <property type="entry name" value="Ser/Thr_kinase_AS"/>
</dbReference>
<evidence type="ECO:0000313" key="13">
    <source>
        <dbReference type="Proteomes" id="UP000534426"/>
    </source>
</evidence>
<dbReference type="SUPFAM" id="SSF56112">
    <property type="entry name" value="Protein kinase-like (PK-like)"/>
    <property type="match status" value="1"/>
</dbReference>
<comment type="caution">
    <text evidence="12">The sequence shown here is derived from an EMBL/GenBank/DDBJ whole genome shotgun (WGS) entry which is preliminary data.</text>
</comment>
<keyword evidence="8" id="KW-0067">ATP-binding</keyword>
<evidence type="ECO:0000259" key="10">
    <source>
        <dbReference type="PROSITE" id="PS50011"/>
    </source>
</evidence>
<dbReference type="GO" id="GO:0005524">
    <property type="term" value="F:ATP binding"/>
    <property type="evidence" value="ECO:0007669"/>
    <property type="project" value="UniProtKB-KW"/>
</dbReference>
<dbReference type="InterPro" id="IPR017892">
    <property type="entry name" value="Pkinase_C"/>
</dbReference>
<feature type="domain" description="AGC-kinase C-terminal" evidence="11">
    <location>
        <begin position="175"/>
        <end position="246"/>
    </location>
</feature>
<evidence type="ECO:0000256" key="4">
    <source>
        <dbReference type="ARBA" id="ARBA00022553"/>
    </source>
</evidence>
<accession>A0A7K4LFP2</accession>
<evidence type="ECO:0000256" key="9">
    <source>
        <dbReference type="SAM" id="MobiDB-lite"/>
    </source>
</evidence>
<evidence type="ECO:0000256" key="8">
    <source>
        <dbReference type="ARBA" id="ARBA00022840"/>
    </source>
</evidence>
<dbReference type="PROSITE" id="PS00108">
    <property type="entry name" value="PROTEIN_KINASE_ST"/>
    <property type="match status" value="1"/>
</dbReference>
<sequence length="246" mass="28245">KLFFHLSRERVFTEDRARFYGAEIVSALEYLHSRDVVYRDIKLENLMLDKDGHIKITDFGLCKEGITDGATMKTFCGTPEYLAPEVLEDNDYGRAVDWWGLGVVMYEMMCGRLPFYNQDHERLFELILMEEIRFPRTLSPEAKSLLAGLLKKDPKQRLGGGTSDAKEVMEHRFFAAINWQDVVQRKVGTDEARGPARWPWGRGATRGSPVSQLVPPFKPQVTSEVDTRYFDDEFTAQSITITPPDR</sequence>
<dbReference type="InterPro" id="IPR000961">
    <property type="entry name" value="AGC-kinase_C"/>
</dbReference>
<evidence type="ECO:0000256" key="5">
    <source>
        <dbReference type="ARBA" id="ARBA00022679"/>
    </source>
</evidence>
<keyword evidence="3" id="KW-0723">Serine/threonine-protein kinase</keyword>
<dbReference type="EMBL" id="VWPW01012773">
    <property type="protein sequence ID" value="NWJ03534.1"/>
    <property type="molecule type" value="Genomic_DNA"/>
</dbReference>
<keyword evidence="5" id="KW-0808">Transferase</keyword>
<feature type="domain" description="Protein kinase" evidence="10">
    <location>
        <begin position="1"/>
        <end position="174"/>
    </location>
</feature>
<gene>
    <name evidence="12" type="primary">Akt2_0</name>
    <name evidence="12" type="ORF">CRYUND_R07008</name>
</gene>
<proteinExistence type="inferred from homology"/>
<dbReference type="PANTHER" id="PTHR24351">
    <property type="entry name" value="RIBOSOMAL PROTEIN S6 KINASE"/>
    <property type="match status" value="1"/>
</dbReference>
<feature type="region of interest" description="Disordered" evidence="9">
    <location>
        <begin position="193"/>
        <end position="212"/>
    </location>
</feature>
<evidence type="ECO:0000256" key="7">
    <source>
        <dbReference type="ARBA" id="ARBA00022777"/>
    </source>
</evidence>
<dbReference type="EC" id="2.7.11.1" evidence="2"/>
<evidence type="ECO:0000259" key="11">
    <source>
        <dbReference type="PROSITE" id="PS51285"/>
    </source>
</evidence>
<dbReference type="Proteomes" id="UP000534426">
    <property type="component" value="Unassembled WGS sequence"/>
</dbReference>
<dbReference type="InterPro" id="IPR000719">
    <property type="entry name" value="Prot_kinase_dom"/>
</dbReference>
<evidence type="ECO:0000313" key="12">
    <source>
        <dbReference type="EMBL" id="NWJ03534.1"/>
    </source>
</evidence>
<evidence type="ECO:0000256" key="2">
    <source>
        <dbReference type="ARBA" id="ARBA00012513"/>
    </source>
</evidence>
<dbReference type="FunFam" id="1.10.510.10:FF:000033">
    <property type="entry name" value="Non-specific serine/threonine protein kinase"/>
    <property type="match status" value="1"/>
</dbReference>
<dbReference type="GO" id="GO:0004674">
    <property type="term" value="F:protein serine/threonine kinase activity"/>
    <property type="evidence" value="ECO:0007669"/>
    <property type="project" value="UniProtKB-KW"/>
</dbReference>
<keyword evidence="6" id="KW-0547">Nucleotide-binding</keyword>
<dbReference type="PROSITE" id="PS51285">
    <property type="entry name" value="AGC_KINASE_CTER"/>
    <property type="match status" value="1"/>
</dbReference>
<name>A0A7K4LFP2_9AVES</name>
<dbReference type="Pfam" id="PF00433">
    <property type="entry name" value="Pkinase_C"/>
    <property type="match status" value="1"/>
</dbReference>
<keyword evidence="7 12" id="KW-0418">Kinase</keyword>
<dbReference type="Gene3D" id="1.10.510.10">
    <property type="entry name" value="Transferase(Phosphotransferase) domain 1"/>
    <property type="match status" value="1"/>
</dbReference>
<evidence type="ECO:0000256" key="6">
    <source>
        <dbReference type="ARBA" id="ARBA00022741"/>
    </source>
</evidence>
<protein>
    <recommendedName>
        <fullName evidence="2">non-specific serine/threonine protein kinase</fullName>
        <ecNumber evidence="2">2.7.11.1</ecNumber>
    </recommendedName>
</protein>
<evidence type="ECO:0000256" key="3">
    <source>
        <dbReference type="ARBA" id="ARBA00022527"/>
    </source>
</evidence>
<dbReference type="AlphaFoldDB" id="A0A7K4LFP2"/>
<keyword evidence="4" id="KW-0597">Phosphoprotein</keyword>
<dbReference type="Pfam" id="PF00069">
    <property type="entry name" value="Pkinase"/>
    <property type="match status" value="1"/>
</dbReference>
<feature type="non-terminal residue" evidence="12">
    <location>
        <position position="246"/>
    </location>
</feature>
<dbReference type="InterPro" id="IPR011009">
    <property type="entry name" value="Kinase-like_dom_sf"/>
</dbReference>
<reference evidence="12 13" key="1">
    <citation type="submission" date="2019-09" db="EMBL/GenBank/DDBJ databases">
        <title>Bird 10,000 Genomes (B10K) Project - Family phase.</title>
        <authorList>
            <person name="Zhang G."/>
        </authorList>
    </citation>
    <scope>NUCLEOTIDE SEQUENCE [LARGE SCALE GENOMIC DNA]</scope>
    <source>
        <strain evidence="12">B10K-MSB-37135</strain>
        <tissue evidence="12">Heart</tissue>
    </source>
</reference>
<comment type="similarity">
    <text evidence="1">Belongs to the protein kinase superfamily. AGC Ser/Thr protein kinase family. RAC subfamily.</text>
</comment>
<feature type="non-terminal residue" evidence="12">
    <location>
        <position position="1"/>
    </location>
</feature>